<gene>
    <name evidence="3" type="ORF">HO173_011417</name>
</gene>
<feature type="compositionally biased region" description="Low complexity" evidence="1">
    <location>
        <begin position="178"/>
        <end position="191"/>
    </location>
</feature>
<dbReference type="CDD" id="cd07521">
    <property type="entry name" value="HAD_FCP1-like"/>
    <property type="match status" value="1"/>
</dbReference>
<comment type="caution">
    <text evidence="3">The sequence shown here is derived from an EMBL/GenBank/DDBJ whole genome shotgun (WGS) entry which is preliminary data.</text>
</comment>
<dbReference type="InterPro" id="IPR011948">
    <property type="entry name" value="Dullard_phosphatase"/>
</dbReference>
<dbReference type="InterPro" id="IPR023214">
    <property type="entry name" value="HAD_sf"/>
</dbReference>
<reference evidence="3 4" key="1">
    <citation type="journal article" date="2020" name="Genomics">
        <title>Complete, high-quality genomes from long-read metagenomic sequencing of two wolf lichen thalli reveals enigmatic genome architecture.</title>
        <authorList>
            <person name="McKenzie S.K."/>
            <person name="Walston R.F."/>
            <person name="Allen J.L."/>
        </authorList>
    </citation>
    <scope>NUCLEOTIDE SEQUENCE [LARGE SCALE GENOMIC DNA]</scope>
    <source>
        <strain evidence="3">WasteWater2</strain>
    </source>
</reference>
<dbReference type="GeneID" id="59293059"/>
<dbReference type="Pfam" id="PF03031">
    <property type="entry name" value="NIF"/>
    <property type="match status" value="1"/>
</dbReference>
<dbReference type="OrthoDB" id="277011at2759"/>
<feature type="compositionally biased region" description="Basic and acidic residues" evidence="1">
    <location>
        <begin position="202"/>
        <end position="214"/>
    </location>
</feature>
<dbReference type="RefSeq" id="XP_037159754.1">
    <property type="nucleotide sequence ID" value="XM_037313297.1"/>
</dbReference>
<dbReference type="Gene3D" id="3.40.50.1000">
    <property type="entry name" value="HAD superfamily/HAD-like"/>
    <property type="match status" value="1"/>
</dbReference>
<proteinExistence type="predicted"/>
<protein>
    <recommendedName>
        <fullName evidence="2">FCP1 homology domain-containing protein</fullName>
    </recommendedName>
</protein>
<feature type="compositionally biased region" description="Basic and acidic residues" evidence="1">
    <location>
        <begin position="32"/>
        <end position="42"/>
    </location>
</feature>
<dbReference type="AlphaFoldDB" id="A0A8H6KZ65"/>
<dbReference type="SUPFAM" id="SSF56784">
    <property type="entry name" value="HAD-like"/>
    <property type="match status" value="1"/>
</dbReference>
<keyword evidence="4" id="KW-1185">Reference proteome</keyword>
<dbReference type="NCBIfam" id="TIGR02251">
    <property type="entry name" value="HIF-SF_euk"/>
    <property type="match status" value="1"/>
</dbReference>
<sequence length="538" mass="59516">MNSLNILSARVIGPTPPQTPTTRRPRSYSDSNLREGNTDNKSKRSASQHVKGGVTDTVEEKEAGPSSADAEEDTGVETTPDEMSEDTPLLAGAMEPESSSKPGPRYSQLRLAAKRLVHALTESLKWVLSTLVSPGLYIVTGFYDEKGRFSPLLPVRKLSRALPKRNGRKSTAQAVGLSGSSDAPAAAFSSSSDHKNLRRKTSVKELGLKPKEADCISPATSESEAEVGEKLVILDTPRENRPRLNTSSSSDDVPQARRSIRIKLYNEDTTRRRKQKKERGDVGHGAGVTGRSQQPTLTVANIKSPTSPASSLKLTKYPRAPAPPRPLIPRRQPSYSNQISSQTSTRLTQKTLVIDLDETLIHSLAKGGRMSSGHMVEVKLNTTVGYGGATLGPQHPILYYVHKRPHCDDFLRHVCKWYNLVVFTASVQEYADPVIDWLEQERKYFSARYYRQHCTFRNGAYIKDLSSVEPDLSKVMILDNSPLSYIFHEDNAIPIEGWINDPTDNDLLHLIPVLEALQYVTDVRALLALRRGEAEASR</sequence>
<dbReference type="GO" id="GO:0016791">
    <property type="term" value="F:phosphatase activity"/>
    <property type="evidence" value="ECO:0007669"/>
    <property type="project" value="InterPro"/>
</dbReference>
<dbReference type="PANTHER" id="PTHR12210">
    <property type="entry name" value="DULLARD PROTEIN PHOSPHATASE"/>
    <property type="match status" value="1"/>
</dbReference>
<organism evidence="3 4">
    <name type="scientific">Letharia columbiana</name>
    <dbReference type="NCBI Taxonomy" id="112416"/>
    <lineage>
        <taxon>Eukaryota</taxon>
        <taxon>Fungi</taxon>
        <taxon>Dikarya</taxon>
        <taxon>Ascomycota</taxon>
        <taxon>Pezizomycotina</taxon>
        <taxon>Lecanoromycetes</taxon>
        <taxon>OSLEUM clade</taxon>
        <taxon>Lecanoromycetidae</taxon>
        <taxon>Lecanorales</taxon>
        <taxon>Lecanorineae</taxon>
        <taxon>Parmeliaceae</taxon>
        <taxon>Letharia</taxon>
    </lineage>
</organism>
<evidence type="ECO:0000313" key="4">
    <source>
        <dbReference type="Proteomes" id="UP000578531"/>
    </source>
</evidence>
<feature type="domain" description="FCP1 homology" evidence="2">
    <location>
        <begin position="345"/>
        <end position="517"/>
    </location>
</feature>
<feature type="compositionally biased region" description="Polar residues" evidence="1">
    <location>
        <begin position="290"/>
        <end position="313"/>
    </location>
</feature>
<accession>A0A8H6KZ65</accession>
<name>A0A8H6KZ65_9LECA</name>
<evidence type="ECO:0000256" key="1">
    <source>
        <dbReference type="SAM" id="MobiDB-lite"/>
    </source>
</evidence>
<dbReference type="InterPro" id="IPR004274">
    <property type="entry name" value="FCP1_dom"/>
</dbReference>
<dbReference type="SMART" id="SM00577">
    <property type="entry name" value="CPDc"/>
    <property type="match status" value="1"/>
</dbReference>
<evidence type="ECO:0000313" key="3">
    <source>
        <dbReference type="EMBL" id="KAF6229562.1"/>
    </source>
</evidence>
<evidence type="ECO:0000259" key="2">
    <source>
        <dbReference type="PROSITE" id="PS50969"/>
    </source>
</evidence>
<dbReference type="Proteomes" id="UP000578531">
    <property type="component" value="Unassembled WGS sequence"/>
</dbReference>
<dbReference type="FunFam" id="3.40.50.1000:FF:000089">
    <property type="entry name" value="NIF domain protein"/>
    <property type="match status" value="1"/>
</dbReference>
<dbReference type="EMBL" id="JACCJC010000071">
    <property type="protein sequence ID" value="KAF6229562.1"/>
    <property type="molecule type" value="Genomic_DNA"/>
</dbReference>
<dbReference type="InterPro" id="IPR036412">
    <property type="entry name" value="HAD-like_sf"/>
</dbReference>
<feature type="region of interest" description="Disordered" evidence="1">
    <location>
        <begin position="1"/>
        <end position="86"/>
    </location>
</feature>
<dbReference type="InterPro" id="IPR050365">
    <property type="entry name" value="TIM50"/>
</dbReference>
<feature type="region of interest" description="Disordered" evidence="1">
    <location>
        <begin position="162"/>
        <end position="342"/>
    </location>
</feature>
<feature type="compositionally biased region" description="Acidic residues" evidence="1">
    <location>
        <begin position="69"/>
        <end position="85"/>
    </location>
</feature>
<feature type="compositionally biased region" description="Polar residues" evidence="1">
    <location>
        <begin position="243"/>
        <end position="252"/>
    </location>
</feature>
<dbReference type="PROSITE" id="PS50969">
    <property type="entry name" value="FCP1"/>
    <property type="match status" value="1"/>
</dbReference>